<keyword evidence="1" id="KW-1185">Reference proteome</keyword>
<sequence length="72" mass="7589">MASICCCGSLVGSGWGGGPLNPFLDGVWNLEIKSENVQRSLSFAKFNAVGRLKSSSCVDCSITFCLLPFGDP</sequence>
<protein>
    <submittedName>
        <fullName evidence="2">Uncharacterized protein</fullName>
    </submittedName>
</protein>
<proteinExistence type="predicted"/>
<evidence type="ECO:0000313" key="1">
    <source>
        <dbReference type="Proteomes" id="UP000887565"/>
    </source>
</evidence>
<reference evidence="2" key="1">
    <citation type="submission" date="2022-11" db="UniProtKB">
        <authorList>
            <consortium name="WormBaseParasite"/>
        </authorList>
    </citation>
    <scope>IDENTIFICATION</scope>
</reference>
<accession>A0A915JM62</accession>
<dbReference type="WBParaSite" id="nRc.2.0.1.t27198-RA">
    <property type="protein sequence ID" value="nRc.2.0.1.t27198-RA"/>
    <property type="gene ID" value="nRc.2.0.1.g27198"/>
</dbReference>
<dbReference type="Proteomes" id="UP000887565">
    <property type="component" value="Unplaced"/>
</dbReference>
<name>A0A915JM62_ROMCU</name>
<evidence type="ECO:0000313" key="2">
    <source>
        <dbReference type="WBParaSite" id="nRc.2.0.1.t27198-RA"/>
    </source>
</evidence>
<organism evidence="1 2">
    <name type="scientific">Romanomermis culicivorax</name>
    <name type="common">Nematode worm</name>
    <dbReference type="NCBI Taxonomy" id="13658"/>
    <lineage>
        <taxon>Eukaryota</taxon>
        <taxon>Metazoa</taxon>
        <taxon>Ecdysozoa</taxon>
        <taxon>Nematoda</taxon>
        <taxon>Enoplea</taxon>
        <taxon>Dorylaimia</taxon>
        <taxon>Mermithida</taxon>
        <taxon>Mermithoidea</taxon>
        <taxon>Mermithidae</taxon>
        <taxon>Romanomermis</taxon>
    </lineage>
</organism>
<dbReference type="AlphaFoldDB" id="A0A915JM62"/>